<dbReference type="GO" id="GO:0034657">
    <property type="term" value="C:GID complex"/>
    <property type="evidence" value="ECO:0007669"/>
    <property type="project" value="TreeGrafter"/>
</dbReference>
<evidence type="ECO:0000256" key="1">
    <source>
        <dbReference type="PROSITE-ProRule" id="PRU01215"/>
    </source>
</evidence>
<dbReference type="InterPro" id="IPR044063">
    <property type="entry name" value="ZF_RING_GID"/>
</dbReference>
<dbReference type="HOGENOM" id="CLU_765242_0_0_1"/>
<organism evidence="3 4">
    <name type="scientific">Nematocida parisii (strain ERTm3)</name>
    <name type="common">Nematode killer fungus</name>
    <dbReference type="NCBI Taxonomy" id="935791"/>
    <lineage>
        <taxon>Eukaryota</taxon>
        <taxon>Fungi</taxon>
        <taxon>Fungi incertae sedis</taxon>
        <taxon>Microsporidia</taxon>
        <taxon>Nematocida</taxon>
    </lineage>
</organism>
<dbReference type="STRING" id="935791.I3EDD4"/>
<keyword evidence="1" id="KW-0862">Zinc</keyword>
<feature type="zinc finger region" description="RING-Gid-type" evidence="1">
    <location>
        <begin position="303"/>
        <end position="346"/>
    </location>
</feature>
<feature type="domain" description="RING-Gid-type" evidence="2">
    <location>
        <begin position="303"/>
        <end position="346"/>
    </location>
</feature>
<dbReference type="Proteomes" id="UP000002872">
    <property type="component" value="Unassembled WGS sequence"/>
</dbReference>
<keyword evidence="1" id="KW-0863">Zinc-finger</keyword>
<sequence>MQASQYIRQLSIKLKQYLKQCEEREKFDPEQARQVVLDNLVPISTAALKSEKASLPVPPSDVIAVEDPYIYVLIVEYLCGQNDVDTARILLEEFSEMYPVESPKEAVSIPQIYNPWMDELGAIAPCVITKKSLKYKHITDIKKKCKQIINSHREVEAPIDPITKLYTIVEGALKEMNKWSTWNAQKKDIYQQSIIEIKKWFIEENGTILYFDGQVGHVYSKQTVQYEEIKSILSLLVIPTHHSEVKRLVHAKRTMPTKNAITLETFYYIGKKMEMINVTPYDTEIEVESAVPYILSFHSTFFCPILRTECSFDNTPCVLTCGHIISVKAVEKIASFKGVIFKCPYCPKDVNVKDVFKIKMII</sequence>
<dbReference type="AlphaFoldDB" id="I3EDD4"/>
<protein>
    <recommendedName>
        <fullName evidence="2">RING-Gid-type domain-containing protein</fullName>
    </recommendedName>
</protein>
<proteinExistence type="predicted"/>
<dbReference type="OMA" id="TCGHIIS"/>
<dbReference type="SUPFAM" id="SSF57850">
    <property type="entry name" value="RING/U-box"/>
    <property type="match status" value="1"/>
</dbReference>
<keyword evidence="1" id="KW-0479">Metal-binding</keyword>
<dbReference type="EMBL" id="GL870884">
    <property type="protein sequence ID" value="EIJ87231.1"/>
    <property type="molecule type" value="Genomic_DNA"/>
</dbReference>
<evidence type="ECO:0000313" key="4">
    <source>
        <dbReference type="Proteomes" id="UP000002872"/>
    </source>
</evidence>
<keyword evidence="4" id="KW-1185">Reference proteome</keyword>
<evidence type="ECO:0000259" key="2">
    <source>
        <dbReference type="PROSITE" id="PS51867"/>
    </source>
</evidence>
<dbReference type="GO" id="GO:0008270">
    <property type="term" value="F:zinc ion binding"/>
    <property type="evidence" value="ECO:0007669"/>
    <property type="project" value="UniProtKB-KW"/>
</dbReference>
<dbReference type="VEuPathDB" id="MicrosporidiaDB:NEQG_02566"/>
<dbReference type="PANTHER" id="PTHR12170:SF3">
    <property type="entry name" value="GH10162P"/>
    <property type="match status" value="1"/>
</dbReference>
<dbReference type="GO" id="GO:0043161">
    <property type="term" value="P:proteasome-mediated ubiquitin-dependent protein catabolic process"/>
    <property type="evidence" value="ECO:0007669"/>
    <property type="project" value="InterPro"/>
</dbReference>
<evidence type="ECO:0000313" key="3">
    <source>
        <dbReference type="EMBL" id="EIJ87231.1"/>
    </source>
</evidence>
<gene>
    <name evidence="3" type="ORF">NEQG_02566</name>
</gene>
<reference evidence="3" key="1">
    <citation type="submission" date="2011-01" db="EMBL/GenBank/DDBJ databases">
        <title>The Genome Sequence of Nematocida parisii strain ERTm3.</title>
        <authorList>
            <consortium name="The Broad Institute Genome Sequencing Platform"/>
            <consortium name="The Broad Institute Genome Sequencing Center for Infectious Disease"/>
            <person name="Cuomo C."/>
            <person name="Troemel E."/>
            <person name="Young S.K."/>
            <person name="Zeng Q."/>
            <person name="Gargeya S."/>
            <person name="Fitzgerald M."/>
            <person name="Haas B."/>
            <person name="Abouelleil A."/>
            <person name="Alvarado L."/>
            <person name="Arachchi H.M."/>
            <person name="Berlin A."/>
            <person name="Chapman S.B."/>
            <person name="Gearin G."/>
            <person name="Goldberg J."/>
            <person name="Griggs A."/>
            <person name="Gujja S."/>
            <person name="Hansen M."/>
            <person name="Heiman D."/>
            <person name="Howarth C."/>
            <person name="Larimer J."/>
            <person name="Lui A."/>
            <person name="MacDonald P.J.P."/>
            <person name="McCowen C."/>
            <person name="Montmayeur A."/>
            <person name="Murphy C."/>
            <person name="Neiman D."/>
            <person name="Pearson M."/>
            <person name="Priest M."/>
            <person name="Roberts A."/>
            <person name="Saif S."/>
            <person name="Shea T."/>
            <person name="Sisk P."/>
            <person name="Stolte C."/>
            <person name="Sykes S."/>
            <person name="Wortman J."/>
            <person name="Nusbaum C."/>
            <person name="Birren B."/>
        </authorList>
    </citation>
    <scope>NUCLEOTIDE SEQUENCE</scope>
    <source>
        <strain evidence="3">ERTm3</strain>
    </source>
</reference>
<accession>I3EDD4</accession>
<dbReference type="InterPro" id="IPR045098">
    <property type="entry name" value="Fyv10_fam"/>
</dbReference>
<name>I3EDD4_NEMP3</name>
<dbReference type="OrthoDB" id="1933281at2759"/>
<dbReference type="GO" id="GO:0061630">
    <property type="term" value="F:ubiquitin protein ligase activity"/>
    <property type="evidence" value="ECO:0007669"/>
    <property type="project" value="InterPro"/>
</dbReference>
<dbReference type="PROSITE" id="PS51867">
    <property type="entry name" value="ZF_RING_GID"/>
    <property type="match status" value="1"/>
</dbReference>
<dbReference type="InParanoid" id="I3EDD4"/>
<dbReference type="GO" id="GO:0005737">
    <property type="term" value="C:cytoplasm"/>
    <property type="evidence" value="ECO:0007669"/>
    <property type="project" value="TreeGrafter"/>
</dbReference>
<dbReference type="PANTHER" id="PTHR12170">
    <property type="entry name" value="MACROPHAGE ERYTHROBLAST ATTACHER-RELATED"/>
    <property type="match status" value="1"/>
</dbReference>
<dbReference type="GO" id="GO:0005634">
    <property type="term" value="C:nucleus"/>
    <property type="evidence" value="ECO:0007669"/>
    <property type="project" value="TreeGrafter"/>
</dbReference>